<keyword evidence="3" id="KW-1185">Reference proteome</keyword>
<organism evidence="2 3">
    <name type="scientific">Phytophthora fragariaefolia</name>
    <dbReference type="NCBI Taxonomy" id="1490495"/>
    <lineage>
        <taxon>Eukaryota</taxon>
        <taxon>Sar</taxon>
        <taxon>Stramenopiles</taxon>
        <taxon>Oomycota</taxon>
        <taxon>Peronosporomycetes</taxon>
        <taxon>Peronosporales</taxon>
        <taxon>Peronosporaceae</taxon>
        <taxon>Phytophthora</taxon>
    </lineage>
</organism>
<evidence type="ECO:0000313" key="3">
    <source>
        <dbReference type="Proteomes" id="UP001165121"/>
    </source>
</evidence>
<evidence type="ECO:0000256" key="1">
    <source>
        <dbReference type="SAM" id="MobiDB-lite"/>
    </source>
</evidence>
<feature type="compositionally biased region" description="Low complexity" evidence="1">
    <location>
        <begin position="34"/>
        <end position="46"/>
    </location>
</feature>
<accession>A0A9W6UDC0</accession>
<protein>
    <submittedName>
        <fullName evidence="2">Unnamed protein product</fullName>
    </submittedName>
</protein>
<feature type="region of interest" description="Disordered" evidence="1">
    <location>
        <begin position="34"/>
        <end position="86"/>
    </location>
</feature>
<proteinExistence type="predicted"/>
<sequence length="86" mass="9010">MARIDARLDQLSTAVTNPAQLPAPMDVNTQVATTQQPTAPVATAGQPRDRSATTGRQVVFQSRDDGDDGSDSSNDDDSSSSSDDDD</sequence>
<dbReference type="EMBL" id="BSXT01000562">
    <property type="protein sequence ID" value="GMF30050.1"/>
    <property type="molecule type" value="Genomic_DNA"/>
</dbReference>
<reference evidence="2" key="1">
    <citation type="submission" date="2023-04" db="EMBL/GenBank/DDBJ databases">
        <title>Phytophthora fragariaefolia NBRC 109709.</title>
        <authorList>
            <person name="Ichikawa N."/>
            <person name="Sato H."/>
            <person name="Tonouchi N."/>
        </authorList>
    </citation>
    <scope>NUCLEOTIDE SEQUENCE</scope>
    <source>
        <strain evidence="2">NBRC 109709</strain>
    </source>
</reference>
<gene>
    <name evidence="2" type="ORF">Pfra01_000656100</name>
</gene>
<feature type="compositionally biased region" description="Acidic residues" evidence="1">
    <location>
        <begin position="65"/>
        <end position="86"/>
    </location>
</feature>
<dbReference type="AlphaFoldDB" id="A0A9W6UDC0"/>
<name>A0A9W6UDC0_9STRA</name>
<dbReference type="Proteomes" id="UP001165121">
    <property type="component" value="Unassembled WGS sequence"/>
</dbReference>
<evidence type="ECO:0000313" key="2">
    <source>
        <dbReference type="EMBL" id="GMF30050.1"/>
    </source>
</evidence>
<comment type="caution">
    <text evidence="2">The sequence shown here is derived from an EMBL/GenBank/DDBJ whole genome shotgun (WGS) entry which is preliminary data.</text>
</comment>